<sequence length="356" mass="41907">FSLTQISYIQKKIPAGTEISEDKLNKLIELNTPQSLMLAVESLSNQKDKQIIRFYVQSLLLRQIINFNEIFQYYKQFEKPELISPQIDMITLDIQHSIMMNDRQFAPDNLKYSLTQLIKLTQMTELQHDEFNYYMQDVFTTLLGIPDFQIFQELKLPLLKQRCLQSLFTQFVNLGLFIYVNQKTTLNFHYLQQNTDLEFVKNPSELLLIKRFPDQITKISDFGLAIHNLNIQNYQKIIDLFLQQERISYKDFKFLHQKLQELQLKAENAELSALFALQGENQKIDLQILNARRSVNKSNLKELQKQILAQKKLQFQIDCVDFRTITDFDPELAAVVLGQSLESGDLRLFDEVYKNV</sequence>
<dbReference type="AlphaFoldDB" id="A0A146K0A5"/>
<organism evidence="2">
    <name type="scientific">Trepomonas sp. PC1</name>
    <dbReference type="NCBI Taxonomy" id="1076344"/>
    <lineage>
        <taxon>Eukaryota</taxon>
        <taxon>Metamonada</taxon>
        <taxon>Diplomonadida</taxon>
        <taxon>Hexamitidae</taxon>
        <taxon>Hexamitinae</taxon>
        <taxon>Trepomonas</taxon>
    </lineage>
</organism>
<dbReference type="EMBL" id="GDID01007567">
    <property type="protein sequence ID" value="JAP89039.1"/>
    <property type="molecule type" value="Transcribed_RNA"/>
</dbReference>
<evidence type="ECO:0000256" key="1">
    <source>
        <dbReference type="SAM" id="Coils"/>
    </source>
</evidence>
<accession>A0A146K0A5</accession>
<feature type="coiled-coil region" evidence="1">
    <location>
        <begin position="252"/>
        <end position="306"/>
    </location>
</feature>
<reference evidence="2" key="1">
    <citation type="submission" date="2015-07" db="EMBL/GenBank/DDBJ databases">
        <title>Adaptation to a free-living lifestyle via gene acquisitions in the diplomonad Trepomonas sp. PC1.</title>
        <authorList>
            <person name="Xu F."/>
            <person name="Jerlstrom-Hultqvist J."/>
            <person name="Kolisko M."/>
            <person name="Simpson A.G.B."/>
            <person name="Roger A.J."/>
            <person name="Svard S.G."/>
            <person name="Andersson J.O."/>
        </authorList>
    </citation>
    <scope>NUCLEOTIDE SEQUENCE</scope>
    <source>
        <strain evidence="2">PC1</strain>
    </source>
</reference>
<name>A0A146K0A5_9EUKA</name>
<feature type="non-terminal residue" evidence="2">
    <location>
        <position position="1"/>
    </location>
</feature>
<keyword evidence="1" id="KW-0175">Coiled coil</keyword>
<feature type="non-terminal residue" evidence="2">
    <location>
        <position position="356"/>
    </location>
</feature>
<proteinExistence type="predicted"/>
<protein>
    <submittedName>
        <fullName evidence="2">Uncharacterized protein</fullName>
    </submittedName>
</protein>
<gene>
    <name evidence="2" type="ORF">TPC1_31466</name>
</gene>
<evidence type="ECO:0000313" key="2">
    <source>
        <dbReference type="EMBL" id="JAP89039.1"/>
    </source>
</evidence>